<sequence length="197" mass="20804">MTEPSAAPETRYVQTPAQTVGPFYGFALPYDGGAELVPGHHPRAIRLHGTVFDGAGDPVPDAILEIWQADETGALPDERGSLARDGFGFTGFGRAAVDLGGHYTFTTVEPGPVAGGAPYVLVAVFARGLIHHLFTRAYFPGNAERNAADAVLTAVPAARRHTLVCVPEGTGPTGAASYRFDIHLQGENETVFLDFDA</sequence>
<organism evidence="5 6">
    <name type="scientific">Cryobacterium zhongshanensis</name>
    <dbReference type="NCBI Taxonomy" id="2928153"/>
    <lineage>
        <taxon>Bacteria</taxon>
        <taxon>Bacillati</taxon>
        <taxon>Actinomycetota</taxon>
        <taxon>Actinomycetes</taxon>
        <taxon>Micrococcales</taxon>
        <taxon>Microbacteriaceae</taxon>
        <taxon>Cryobacterium</taxon>
    </lineage>
</organism>
<dbReference type="EC" id="1.13.11.3" evidence="5"/>
<comment type="similarity">
    <text evidence="1">Belongs to the intradiol ring-cleavage dioxygenase family.</text>
</comment>
<dbReference type="Proteomes" id="UP001165341">
    <property type="component" value="Unassembled WGS sequence"/>
</dbReference>
<dbReference type="InterPro" id="IPR012786">
    <property type="entry name" value="Protocat_dOase_a"/>
</dbReference>
<evidence type="ECO:0000256" key="3">
    <source>
        <dbReference type="ARBA" id="ARBA00023002"/>
    </source>
</evidence>
<dbReference type="InterPro" id="IPR050770">
    <property type="entry name" value="Intradiol_RC_Dioxygenase"/>
</dbReference>
<dbReference type="InterPro" id="IPR000627">
    <property type="entry name" value="Intradiol_dOase_C"/>
</dbReference>
<keyword evidence="2" id="KW-0223">Dioxygenase</keyword>
<dbReference type="GO" id="GO:0008199">
    <property type="term" value="F:ferric iron binding"/>
    <property type="evidence" value="ECO:0007669"/>
    <property type="project" value="InterPro"/>
</dbReference>
<dbReference type="NCBIfam" id="TIGR02423">
    <property type="entry name" value="protocat_alph"/>
    <property type="match status" value="1"/>
</dbReference>
<evidence type="ECO:0000256" key="2">
    <source>
        <dbReference type="ARBA" id="ARBA00022964"/>
    </source>
</evidence>
<gene>
    <name evidence="5" type="primary">pcaG</name>
    <name evidence="5" type="ORF">MQH31_13125</name>
</gene>
<dbReference type="PANTHER" id="PTHR33711:SF9">
    <property type="entry name" value="PROTOCATECHUATE 3,4-DIOXYGENASE ALPHA CHAIN"/>
    <property type="match status" value="1"/>
</dbReference>
<dbReference type="GO" id="GO:0018578">
    <property type="term" value="F:protocatechuate 3,4-dioxygenase activity"/>
    <property type="evidence" value="ECO:0007669"/>
    <property type="project" value="UniProtKB-EC"/>
</dbReference>
<protein>
    <submittedName>
        <fullName evidence="5">Protocatechuate 3,4-dioxygenase subunit alpha</fullName>
        <ecNumber evidence="5">1.13.11.3</ecNumber>
    </submittedName>
</protein>
<evidence type="ECO:0000256" key="1">
    <source>
        <dbReference type="ARBA" id="ARBA00007825"/>
    </source>
</evidence>
<dbReference type="InterPro" id="IPR015889">
    <property type="entry name" value="Intradiol_dOase_core"/>
</dbReference>
<evidence type="ECO:0000313" key="6">
    <source>
        <dbReference type="Proteomes" id="UP001165341"/>
    </source>
</evidence>
<keyword evidence="3 5" id="KW-0560">Oxidoreductase</keyword>
<accession>A0AA41UHS3</accession>
<dbReference type="PANTHER" id="PTHR33711">
    <property type="entry name" value="DIOXYGENASE, PUTATIVE (AFU_ORTHOLOGUE AFUA_2G02910)-RELATED"/>
    <property type="match status" value="1"/>
</dbReference>
<reference evidence="5" key="1">
    <citation type="submission" date="2022-03" db="EMBL/GenBank/DDBJ databases">
        <title>Cryobacterium sp. nov. strain ZS14-85, isolated from Antarctic soil.</title>
        <authorList>
            <person name="Li J."/>
            <person name="Niu G."/>
        </authorList>
    </citation>
    <scope>NUCLEOTIDE SEQUENCE</scope>
    <source>
        <strain evidence="5">ZS14-85</strain>
    </source>
</reference>
<evidence type="ECO:0000313" key="5">
    <source>
        <dbReference type="EMBL" id="MCI4658749.1"/>
    </source>
</evidence>
<dbReference type="EMBL" id="JALGAR010000003">
    <property type="protein sequence ID" value="MCI4658749.1"/>
    <property type="molecule type" value="Genomic_DNA"/>
</dbReference>
<dbReference type="SUPFAM" id="SSF49482">
    <property type="entry name" value="Aromatic compound dioxygenase"/>
    <property type="match status" value="1"/>
</dbReference>
<feature type="domain" description="Intradiol ring-cleavage dioxygenases" evidence="4">
    <location>
        <begin position="44"/>
        <end position="112"/>
    </location>
</feature>
<dbReference type="AlphaFoldDB" id="A0AA41UHS3"/>
<name>A0AA41UHS3_9MICO</name>
<evidence type="ECO:0000259" key="4">
    <source>
        <dbReference type="Pfam" id="PF00775"/>
    </source>
</evidence>
<dbReference type="Pfam" id="PF00775">
    <property type="entry name" value="Dioxygenase_C"/>
    <property type="match status" value="1"/>
</dbReference>
<dbReference type="Gene3D" id="2.60.130.10">
    <property type="entry name" value="Aromatic compound dioxygenase"/>
    <property type="match status" value="1"/>
</dbReference>
<dbReference type="RefSeq" id="WP_243012407.1">
    <property type="nucleotide sequence ID" value="NZ_JALGAR010000003.1"/>
</dbReference>
<keyword evidence="6" id="KW-1185">Reference proteome</keyword>
<proteinExistence type="inferred from homology"/>
<comment type="caution">
    <text evidence="5">The sequence shown here is derived from an EMBL/GenBank/DDBJ whole genome shotgun (WGS) entry which is preliminary data.</text>
</comment>